<dbReference type="Proteomes" id="UP000321558">
    <property type="component" value="Unassembled WGS sequence"/>
</dbReference>
<dbReference type="EMBL" id="BJYM01000008">
    <property type="protein sequence ID" value="GEN87561.1"/>
    <property type="molecule type" value="Genomic_DNA"/>
</dbReference>
<reference evidence="1 2" key="1">
    <citation type="submission" date="2019-07" db="EMBL/GenBank/DDBJ databases">
        <title>Whole genome shotgun sequence of Oceanobacillus sojae NBRC 105379.</title>
        <authorList>
            <person name="Hosoyama A."/>
            <person name="Uohara A."/>
            <person name="Ohji S."/>
            <person name="Ichikawa N."/>
        </authorList>
    </citation>
    <scope>NUCLEOTIDE SEQUENCE [LARGE SCALE GENOMIC DNA]</scope>
    <source>
        <strain evidence="1 2">NBRC 105379</strain>
    </source>
</reference>
<dbReference type="AlphaFoldDB" id="A0A511ZJD4"/>
<dbReference type="InterPro" id="IPR036390">
    <property type="entry name" value="WH_DNA-bd_sf"/>
</dbReference>
<organism evidence="1 2">
    <name type="scientific">Oceanobacillus sojae</name>
    <dbReference type="NCBI Taxonomy" id="582851"/>
    <lineage>
        <taxon>Bacteria</taxon>
        <taxon>Bacillati</taxon>
        <taxon>Bacillota</taxon>
        <taxon>Bacilli</taxon>
        <taxon>Bacillales</taxon>
        <taxon>Bacillaceae</taxon>
        <taxon>Oceanobacillus</taxon>
    </lineage>
</organism>
<dbReference type="InterPro" id="IPR036388">
    <property type="entry name" value="WH-like_DNA-bd_sf"/>
</dbReference>
<comment type="caution">
    <text evidence="1">The sequence shown here is derived from an EMBL/GenBank/DDBJ whole genome shotgun (WGS) entry which is preliminary data.</text>
</comment>
<protein>
    <submittedName>
        <fullName evidence="1">Uncharacterized protein</fullName>
    </submittedName>
</protein>
<keyword evidence="2" id="KW-1185">Reference proteome</keyword>
<dbReference type="Gene3D" id="1.10.10.10">
    <property type="entry name" value="Winged helix-like DNA-binding domain superfamily/Winged helix DNA-binding domain"/>
    <property type="match status" value="1"/>
</dbReference>
<name>A0A511ZJD4_9BACI</name>
<gene>
    <name evidence="1" type="ORF">OSO01_23000</name>
</gene>
<sequence length="65" mass="7278">MKHLSILSEAELVTSNRVGREARYTVCPDQLSSAAEWIADLAADWNKRLQWIKESAESTDKSGLT</sequence>
<evidence type="ECO:0000313" key="2">
    <source>
        <dbReference type="Proteomes" id="UP000321558"/>
    </source>
</evidence>
<dbReference type="SUPFAM" id="SSF46785">
    <property type="entry name" value="Winged helix' DNA-binding domain"/>
    <property type="match status" value="1"/>
</dbReference>
<accession>A0A511ZJD4</accession>
<evidence type="ECO:0000313" key="1">
    <source>
        <dbReference type="EMBL" id="GEN87561.1"/>
    </source>
</evidence>
<proteinExistence type="predicted"/>